<evidence type="ECO:0000313" key="6">
    <source>
        <dbReference type="Proteomes" id="UP000462865"/>
    </source>
</evidence>
<dbReference type="Pfam" id="PF03083">
    <property type="entry name" value="MtN3_slv"/>
    <property type="match status" value="1"/>
</dbReference>
<evidence type="ECO:0008006" key="8">
    <source>
        <dbReference type="Google" id="ProtNLM"/>
    </source>
</evidence>
<dbReference type="RefSeq" id="WP_087191702.1">
    <property type="nucleotide sequence ID" value="NZ_DBEYPL010000005.1"/>
</dbReference>
<dbReference type="EMBL" id="WPOC01000016">
    <property type="protein sequence ID" value="MVN15723.1"/>
    <property type="molecule type" value="Genomic_DNA"/>
</dbReference>
<accession>A0A1Y4FX76</accession>
<gene>
    <name evidence="4" type="ORF">DMP12_04535</name>
    <name evidence="2" type="ORF">GKG38_03835</name>
    <name evidence="3" type="ORF">GO738_10270</name>
</gene>
<dbReference type="EMBL" id="QIBW01000004">
    <property type="protein sequence ID" value="ROT90896.1"/>
    <property type="molecule type" value="Genomic_DNA"/>
</dbReference>
<sequence length="99" mass="10844">MVQKASVHQGGDKRHARPIAIVGRIASVLSVCMYVSYIPQIMDNLAGHPGNPVQPLAAFFNCLFWTIYGLFKKERDWPIVVANVPGIFLAAAAFLTAVF</sequence>
<dbReference type="Proteomes" id="UP000285258">
    <property type="component" value="Unassembled WGS sequence"/>
</dbReference>
<reference evidence="2 6" key="4">
    <citation type="journal article" date="2019" name="Nat. Med.">
        <title>A library of human gut bacterial isolates paired with longitudinal multiomics data enables mechanistic microbiome research.</title>
        <authorList>
            <person name="Poyet M."/>
            <person name="Groussin M."/>
            <person name="Gibbons S.M."/>
            <person name="Avila-Pacheco J."/>
            <person name="Jiang X."/>
            <person name="Kearney S.M."/>
            <person name="Perrotta A.R."/>
            <person name="Berdy B."/>
            <person name="Zhao S."/>
            <person name="Lieberman T.D."/>
            <person name="Swanson P.K."/>
            <person name="Smith M."/>
            <person name="Roesemann S."/>
            <person name="Alexander J.E."/>
            <person name="Rich S.A."/>
            <person name="Livny J."/>
            <person name="Vlamakis H."/>
            <person name="Clish C."/>
            <person name="Bullock K."/>
            <person name="Deik A."/>
            <person name="Scott J."/>
            <person name="Pierce K.A."/>
            <person name="Xavier R.J."/>
            <person name="Alm E.J."/>
        </authorList>
    </citation>
    <scope>NUCLEOTIDE SEQUENCE [LARGE SCALE GENOMIC DNA]</scope>
    <source>
        <strain evidence="2 6">BIOML-A1</strain>
    </source>
</reference>
<proteinExistence type="predicted"/>
<feature type="transmembrane region" description="Helical" evidence="1">
    <location>
        <begin position="21"/>
        <end position="41"/>
    </location>
</feature>
<evidence type="ECO:0000313" key="2">
    <source>
        <dbReference type="EMBL" id="MSA94202.1"/>
    </source>
</evidence>
<keyword evidence="1" id="KW-0812">Transmembrane</keyword>
<dbReference type="Proteomes" id="UP000468327">
    <property type="component" value="Unassembled WGS sequence"/>
</dbReference>
<dbReference type="AlphaFoldDB" id="A0A1Y4FX76"/>
<evidence type="ECO:0000313" key="5">
    <source>
        <dbReference type="Proteomes" id="UP000285258"/>
    </source>
</evidence>
<dbReference type="EMBL" id="WKZA01000010">
    <property type="protein sequence ID" value="MSA94202.1"/>
    <property type="molecule type" value="Genomic_DNA"/>
</dbReference>
<evidence type="ECO:0000313" key="3">
    <source>
        <dbReference type="EMBL" id="MVN15723.1"/>
    </source>
</evidence>
<evidence type="ECO:0000313" key="4">
    <source>
        <dbReference type="EMBL" id="ROT90896.1"/>
    </source>
</evidence>
<keyword evidence="7" id="KW-1185">Reference proteome</keyword>
<evidence type="ECO:0000313" key="7">
    <source>
        <dbReference type="Proteomes" id="UP000468327"/>
    </source>
</evidence>
<dbReference type="Gene3D" id="1.20.1280.290">
    <property type="match status" value="1"/>
</dbReference>
<dbReference type="GO" id="GO:0016020">
    <property type="term" value="C:membrane"/>
    <property type="evidence" value="ECO:0007669"/>
    <property type="project" value="InterPro"/>
</dbReference>
<reference evidence="3 7" key="5">
    <citation type="submission" date="2019-11" db="EMBL/GenBank/DDBJ databases">
        <title>Whole genome shotgun sequencing (WGS) data from Adlercreutzia equolifaciens ResAG-91, Eggerthella lenta MRI-F36, MRI-F37, MRI-F40, ResAG-49, ResAG-88, ResAG-121, ResAG-145, and Gordonibacter sp. ResAG-5, ResAG-26, ResAG-43, ResAG-50, ResAG-59.</title>
        <authorList>
            <person name="Stoll D.A."/>
            <person name="Danylec N."/>
            <person name="Franz C.M.A.P."/>
            <person name="Huch M."/>
        </authorList>
    </citation>
    <scope>NUCLEOTIDE SEQUENCE [LARGE SCALE GENOMIC DNA]</scope>
    <source>
        <strain evidence="3 7">ResAG-59</strain>
    </source>
</reference>
<reference evidence="5" key="1">
    <citation type="submission" date="2018-05" db="EMBL/GenBank/DDBJ databases">
        <title>Genome Sequencing of selected type strains of the family Eggerthellaceae.</title>
        <authorList>
            <person name="Danylec N."/>
            <person name="Stoll D.A."/>
            <person name="Doetsch A."/>
            <person name="Huch M."/>
        </authorList>
    </citation>
    <scope>NUCLEOTIDE SEQUENCE [LARGE SCALE GENOMIC DNA]</scope>
    <source>
        <strain evidence="5">DSM 27213</strain>
    </source>
</reference>
<organism evidence="4 5">
    <name type="scientific">Gordonibacter urolithinfaciens</name>
    <dbReference type="NCBI Taxonomy" id="1335613"/>
    <lineage>
        <taxon>Bacteria</taxon>
        <taxon>Bacillati</taxon>
        <taxon>Actinomycetota</taxon>
        <taxon>Coriobacteriia</taxon>
        <taxon>Eggerthellales</taxon>
        <taxon>Eggerthellaceae</taxon>
        <taxon>Gordonibacter</taxon>
    </lineage>
</organism>
<keyword evidence="1" id="KW-1133">Transmembrane helix</keyword>
<name>A0A1Y4FX76_9ACTN</name>
<reference evidence="4" key="3">
    <citation type="journal article" date="2019" name="Microbiol. Resour. Announc.">
        <title>Draft Genome Sequences of Type Strains of Gordonibacter faecihominis, Paraeggerthella hongkongensis, Parvibacter caecicola,Slackia equolifaciens, Slackia faecicanis, and Slackia isoflavoniconvertens.</title>
        <authorList>
            <person name="Danylec N."/>
            <person name="Stoll D.A."/>
            <person name="Dotsch A."/>
            <person name="Huch M."/>
        </authorList>
    </citation>
    <scope>NUCLEOTIDE SEQUENCE</scope>
    <source>
        <strain evidence="4">DSM 27213</strain>
    </source>
</reference>
<keyword evidence="1" id="KW-0472">Membrane</keyword>
<dbReference type="Proteomes" id="UP000462865">
    <property type="component" value="Unassembled WGS sequence"/>
</dbReference>
<dbReference type="InterPro" id="IPR004316">
    <property type="entry name" value="SWEET_rpt"/>
</dbReference>
<feature type="transmembrane region" description="Helical" evidence="1">
    <location>
        <begin position="53"/>
        <end position="71"/>
    </location>
</feature>
<evidence type="ECO:0000256" key="1">
    <source>
        <dbReference type="SAM" id="Phobius"/>
    </source>
</evidence>
<protein>
    <recommendedName>
        <fullName evidence="8">ABC transporter permease</fullName>
    </recommendedName>
</protein>
<reference evidence="4" key="2">
    <citation type="journal article" date="2019" name="Int. J. Syst. Evol. Microbiol.">
        <title>Gordonibacter faecihominis is a later heterotypic synonym of Gordonibacter urolithinfaciens.</title>
        <authorList>
            <person name="Danylec N."/>
            <person name="Stoll D.A."/>
            <person name="Huch M."/>
        </authorList>
    </citation>
    <scope>NUCLEOTIDE SEQUENCE</scope>
    <source>
        <strain evidence="4">DSM 27213</strain>
    </source>
</reference>
<comment type="caution">
    <text evidence="4">The sequence shown here is derived from an EMBL/GenBank/DDBJ whole genome shotgun (WGS) entry which is preliminary data.</text>
</comment>
<feature type="transmembrane region" description="Helical" evidence="1">
    <location>
        <begin position="78"/>
        <end position="98"/>
    </location>
</feature>